<dbReference type="Proteomes" id="UP001153069">
    <property type="component" value="Unassembled WGS sequence"/>
</dbReference>
<proteinExistence type="predicted"/>
<sequence>MRIQSFLVQGAGSALAGRLGLLTAPQPPDALVLMSLGVDQATLLDSLKQHKEKIQDRKVYVTETYGILGFDQDLKQNVELMEKGRGSEYGCCGGSGGQGCVAIGYYDGAIAGHTDDFPKDVASLMVVADQSKSWAAVQAKAPLHYGGITKQCWKVNTEGNEISLVEVPYFWVADNQGAMTGVATFKGDAAEATKSLLQELPKGYKTTGDVGLFPCFTRGVNEYGEENVESTVIGSVMPSPRIYGMFAHGELGPTSFASFTDKPNNLPCTQHGSTSILSIHRDKN</sequence>
<accession>A0A9N8F3V5</accession>
<dbReference type="AlphaFoldDB" id="A0A9N8F3V5"/>
<name>A0A9N8F3V5_9STRA</name>
<reference evidence="1" key="1">
    <citation type="submission" date="2020-06" db="EMBL/GenBank/DDBJ databases">
        <authorList>
            <consortium name="Plant Systems Biology data submission"/>
        </authorList>
    </citation>
    <scope>NUCLEOTIDE SEQUENCE</scope>
    <source>
        <strain evidence="1">D6</strain>
    </source>
</reference>
<evidence type="ECO:0000313" key="2">
    <source>
        <dbReference type="Proteomes" id="UP001153069"/>
    </source>
</evidence>
<protein>
    <submittedName>
        <fullName evidence="1">Uncharacterized protein</fullName>
    </submittedName>
</protein>
<gene>
    <name evidence="1" type="ORF">SEMRO_3673_G350160.1</name>
</gene>
<dbReference type="OrthoDB" id="432859at2759"/>
<evidence type="ECO:0000313" key="1">
    <source>
        <dbReference type="EMBL" id="CAB9531555.1"/>
    </source>
</evidence>
<organism evidence="1 2">
    <name type="scientific">Seminavis robusta</name>
    <dbReference type="NCBI Taxonomy" id="568900"/>
    <lineage>
        <taxon>Eukaryota</taxon>
        <taxon>Sar</taxon>
        <taxon>Stramenopiles</taxon>
        <taxon>Ochrophyta</taxon>
        <taxon>Bacillariophyta</taxon>
        <taxon>Bacillariophyceae</taxon>
        <taxon>Bacillariophycidae</taxon>
        <taxon>Naviculales</taxon>
        <taxon>Naviculaceae</taxon>
        <taxon>Seminavis</taxon>
    </lineage>
</organism>
<dbReference type="EMBL" id="CAICTM010003671">
    <property type="protein sequence ID" value="CAB9531555.1"/>
    <property type="molecule type" value="Genomic_DNA"/>
</dbReference>
<comment type="caution">
    <text evidence="1">The sequence shown here is derived from an EMBL/GenBank/DDBJ whole genome shotgun (WGS) entry which is preliminary data.</text>
</comment>
<keyword evidence="2" id="KW-1185">Reference proteome</keyword>